<sequence length="94" mass="10663">PQTTKGTVTPLASLFSEEEARKAATYVLEKIREEEGRNEPSSTFRGRKRQSHQSRHEASGSAPPQRSVHQNSIFPRSFDPHQRVVGVFGRELLY</sequence>
<accession>A0A3P6F7F6</accession>
<organism evidence="2">
    <name type="scientific">Brassica oleracea</name>
    <name type="common">Wild cabbage</name>
    <dbReference type="NCBI Taxonomy" id="3712"/>
    <lineage>
        <taxon>Eukaryota</taxon>
        <taxon>Viridiplantae</taxon>
        <taxon>Streptophyta</taxon>
        <taxon>Embryophyta</taxon>
        <taxon>Tracheophyta</taxon>
        <taxon>Spermatophyta</taxon>
        <taxon>Magnoliopsida</taxon>
        <taxon>eudicotyledons</taxon>
        <taxon>Gunneridae</taxon>
        <taxon>Pentapetalae</taxon>
        <taxon>rosids</taxon>
        <taxon>malvids</taxon>
        <taxon>Brassicales</taxon>
        <taxon>Brassicaceae</taxon>
        <taxon>Brassiceae</taxon>
        <taxon>Brassica</taxon>
    </lineage>
</organism>
<evidence type="ECO:0000256" key="1">
    <source>
        <dbReference type="SAM" id="MobiDB-lite"/>
    </source>
</evidence>
<name>A0A3P6F7F6_BRAOL</name>
<gene>
    <name evidence="2" type="ORF">BOLC8T46872H</name>
</gene>
<dbReference type="AlphaFoldDB" id="A0A3P6F7F6"/>
<reference evidence="2" key="1">
    <citation type="submission" date="2018-11" db="EMBL/GenBank/DDBJ databases">
        <authorList>
            <consortium name="Genoscope - CEA"/>
            <person name="William W."/>
        </authorList>
    </citation>
    <scope>NUCLEOTIDE SEQUENCE</scope>
</reference>
<feature type="region of interest" description="Disordered" evidence="1">
    <location>
        <begin position="31"/>
        <end position="80"/>
    </location>
</feature>
<evidence type="ECO:0000313" key="2">
    <source>
        <dbReference type="EMBL" id="VDD53643.1"/>
    </source>
</evidence>
<feature type="non-terminal residue" evidence="2">
    <location>
        <position position="1"/>
    </location>
</feature>
<feature type="compositionally biased region" description="Polar residues" evidence="1">
    <location>
        <begin position="62"/>
        <end position="74"/>
    </location>
</feature>
<proteinExistence type="predicted"/>
<protein>
    <submittedName>
        <fullName evidence="2">Uncharacterized protein</fullName>
    </submittedName>
</protein>
<dbReference type="EMBL" id="LR031879">
    <property type="protein sequence ID" value="VDD53643.1"/>
    <property type="molecule type" value="Genomic_DNA"/>
</dbReference>